<evidence type="ECO:0000313" key="3">
    <source>
        <dbReference type="Proteomes" id="UP000076744"/>
    </source>
</evidence>
<dbReference type="SUPFAM" id="SSF52777">
    <property type="entry name" value="CoA-dependent acyltransferases"/>
    <property type="match status" value="1"/>
</dbReference>
<dbReference type="Proteomes" id="UP000076744">
    <property type="component" value="Unassembled WGS sequence"/>
</dbReference>
<evidence type="ECO:0000313" key="2">
    <source>
        <dbReference type="EMBL" id="OAA73989.1"/>
    </source>
</evidence>
<dbReference type="PANTHER" id="PTHR42034:SF3">
    <property type="entry name" value="ACYL-COA-DEPENDENT ACYLTRANSFERASE MAC2"/>
    <property type="match status" value="1"/>
</dbReference>
<proteinExistence type="predicted"/>
<dbReference type="AlphaFoldDB" id="A0A162N1H6"/>
<dbReference type="GeneID" id="30017182"/>
<comment type="caution">
    <text evidence="2">The sequence shown here is derived from an EMBL/GenBank/DDBJ whole genome shotgun (WGS) entry which is preliminary data.</text>
</comment>
<feature type="compositionally biased region" description="Low complexity" evidence="1">
    <location>
        <begin position="385"/>
        <end position="395"/>
    </location>
</feature>
<keyword evidence="3" id="KW-1185">Reference proteome</keyword>
<sequence>MSMTQEEPTATPRASIMVQAKSEWNLDPATGSISRKLRGAELIVRASELTNNGNFQLNILGEFETTIPRAELHKRCQAAWWLTRQSLPLVGVTLGHEQASFQPIRSLQDARRWVSETCVFADGLTCEEVLLAQVRQASDLTKLTVILAPPSGRPGCVLNISHTLTSLDVYHIIASFVANLSSPSSSPDLERAFSPETAAALTPRLPASLGIPVHPAHRARASLVHNEQVRFSAAEAAASLAAARARGVSLTALFFACIAVGVAKRHARGGEDGAHLVFSGNARRWLGAEAGPPVGMSVLPGALWLGKASLLADDAGSPANVFAVARAIQERQGRDLASEHIVGVYDELAPTAFRSMMEASSASSHQPVVPLVSRPTLTSQGEFFQQQQQQQQQQQRADEGIPPRARLVHFRTGGRNTDPNVCFALYSFRGDMRCNLLFDAKYFDRDDVMALMETVMGIFRRAIFSVQDGGGGNEGTPAAKI</sequence>
<protein>
    <recommendedName>
        <fullName evidence="4">Condensation domain protein</fullName>
    </recommendedName>
</protein>
<organism evidence="2 3">
    <name type="scientific">Cordyceps fumosorosea (strain ARSEF 2679)</name>
    <name type="common">Isaria fumosorosea</name>
    <dbReference type="NCBI Taxonomy" id="1081104"/>
    <lineage>
        <taxon>Eukaryota</taxon>
        <taxon>Fungi</taxon>
        <taxon>Dikarya</taxon>
        <taxon>Ascomycota</taxon>
        <taxon>Pezizomycotina</taxon>
        <taxon>Sordariomycetes</taxon>
        <taxon>Hypocreomycetidae</taxon>
        <taxon>Hypocreales</taxon>
        <taxon>Cordycipitaceae</taxon>
        <taxon>Cordyceps</taxon>
    </lineage>
</organism>
<dbReference type="RefSeq" id="XP_018708947.1">
    <property type="nucleotide sequence ID" value="XM_018844497.1"/>
</dbReference>
<dbReference type="OrthoDB" id="3365682at2759"/>
<name>A0A162N1H6_CORFA</name>
<accession>A0A162N1H6</accession>
<reference evidence="2 3" key="1">
    <citation type="journal article" date="2016" name="Genome Biol. Evol.">
        <title>Divergent and convergent evolution of fungal pathogenicity.</title>
        <authorList>
            <person name="Shang Y."/>
            <person name="Xiao G."/>
            <person name="Zheng P."/>
            <person name="Cen K."/>
            <person name="Zhan S."/>
            <person name="Wang C."/>
        </authorList>
    </citation>
    <scope>NUCLEOTIDE SEQUENCE [LARGE SCALE GENOMIC DNA]</scope>
    <source>
        <strain evidence="2 3">ARSEF 2679</strain>
    </source>
</reference>
<evidence type="ECO:0008006" key="4">
    <source>
        <dbReference type="Google" id="ProtNLM"/>
    </source>
</evidence>
<evidence type="ECO:0000256" key="1">
    <source>
        <dbReference type="SAM" id="MobiDB-lite"/>
    </source>
</evidence>
<dbReference type="Gene3D" id="3.30.559.10">
    <property type="entry name" value="Chloramphenicol acetyltransferase-like domain"/>
    <property type="match status" value="1"/>
</dbReference>
<gene>
    <name evidence="2" type="ORF">ISF_00890</name>
</gene>
<feature type="region of interest" description="Disordered" evidence="1">
    <location>
        <begin position="381"/>
        <end position="402"/>
    </location>
</feature>
<dbReference type="PANTHER" id="PTHR42034">
    <property type="entry name" value="CHROMOSOME 7, WHOLE GENOME SHOTGUN SEQUENCE-RELATED"/>
    <property type="match status" value="1"/>
</dbReference>
<dbReference type="EMBL" id="AZHB01000001">
    <property type="protein sequence ID" value="OAA73989.1"/>
    <property type="molecule type" value="Genomic_DNA"/>
</dbReference>
<dbReference type="InterPro" id="IPR023213">
    <property type="entry name" value="CAT-like_dom_sf"/>
</dbReference>